<feature type="non-terminal residue" evidence="1">
    <location>
        <position position="45"/>
    </location>
</feature>
<comment type="caution">
    <text evidence="1">The sequence shown here is derived from an EMBL/GenBank/DDBJ whole genome shotgun (WGS) entry which is preliminary data.</text>
</comment>
<gene>
    <name evidence="1" type="ORF">F9U64_13295</name>
</gene>
<accession>A0A7C8KYH2</accession>
<keyword evidence="2" id="KW-1185">Reference proteome</keyword>
<dbReference type="AlphaFoldDB" id="A0A7C8KYH2"/>
<dbReference type="GO" id="GO:0016740">
    <property type="term" value="F:transferase activity"/>
    <property type="evidence" value="ECO:0007669"/>
    <property type="project" value="UniProtKB-KW"/>
</dbReference>
<evidence type="ECO:0000313" key="1">
    <source>
        <dbReference type="EMBL" id="KAB8131468.1"/>
    </source>
</evidence>
<dbReference type="Proteomes" id="UP000480246">
    <property type="component" value="Unassembled WGS sequence"/>
</dbReference>
<keyword evidence="1" id="KW-0808">Transferase</keyword>
<sequence>MGRKSEQKANHLNEKPGFHVWWRLLRPHTLTASFIPVIVGTMLAS</sequence>
<evidence type="ECO:0000313" key="2">
    <source>
        <dbReference type="Proteomes" id="UP000480246"/>
    </source>
</evidence>
<proteinExistence type="predicted"/>
<organism evidence="1 2">
    <name type="scientific">Gracilibacillus oryzae</name>
    <dbReference type="NCBI Taxonomy" id="1672701"/>
    <lineage>
        <taxon>Bacteria</taxon>
        <taxon>Bacillati</taxon>
        <taxon>Bacillota</taxon>
        <taxon>Bacilli</taxon>
        <taxon>Bacillales</taxon>
        <taxon>Bacillaceae</taxon>
        <taxon>Gracilibacillus</taxon>
    </lineage>
</organism>
<name>A0A7C8KYH2_9BACI</name>
<dbReference type="EMBL" id="WEID01000066">
    <property type="protein sequence ID" value="KAB8131468.1"/>
    <property type="molecule type" value="Genomic_DNA"/>
</dbReference>
<protein>
    <submittedName>
        <fullName evidence="1">1,4-dihydroxy-2-naphthoate polyprenyltransferase</fullName>
    </submittedName>
</protein>
<reference evidence="1 2" key="1">
    <citation type="submission" date="2019-10" db="EMBL/GenBank/DDBJ databases">
        <title>Gracilibacillus sp. nov. isolated from rice seeds.</title>
        <authorList>
            <person name="He S."/>
        </authorList>
    </citation>
    <scope>NUCLEOTIDE SEQUENCE [LARGE SCALE GENOMIC DNA]</scope>
    <source>
        <strain evidence="1 2">TD8</strain>
    </source>
</reference>